<feature type="transmembrane region" description="Helical" evidence="1">
    <location>
        <begin position="254"/>
        <end position="274"/>
    </location>
</feature>
<dbReference type="RefSeq" id="WP_110391114.1">
    <property type="nucleotide sequence ID" value="NZ_CALCOA010000141.1"/>
</dbReference>
<name>A0A318KMT6_9NEIS</name>
<comment type="caution">
    <text evidence="3">The sequence shown here is derived from an EMBL/GenBank/DDBJ whole genome shotgun (WGS) entry which is preliminary data.</text>
</comment>
<evidence type="ECO:0000313" key="4">
    <source>
        <dbReference type="Proteomes" id="UP000247555"/>
    </source>
</evidence>
<feature type="domain" description="EamA" evidence="2">
    <location>
        <begin position="142"/>
        <end position="270"/>
    </location>
</feature>
<keyword evidence="4" id="KW-1185">Reference proteome</keyword>
<reference evidence="3 4" key="1">
    <citation type="submission" date="2018-05" db="EMBL/GenBank/DDBJ databases">
        <title>Genomic Encyclopedia of Type Strains, Phase IV (KMG-IV): sequencing the most valuable type-strain genomes for metagenomic binning, comparative biology and taxonomic classification.</title>
        <authorList>
            <person name="Goeker M."/>
        </authorList>
    </citation>
    <scope>NUCLEOTIDE SEQUENCE [LARGE SCALE GENOMIC DNA]</scope>
    <source>
        <strain evidence="3 4">DSM 29661</strain>
    </source>
</reference>
<evidence type="ECO:0000259" key="2">
    <source>
        <dbReference type="Pfam" id="PF00892"/>
    </source>
</evidence>
<gene>
    <name evidence="3" type="ORF">DFR34_11337</name>
</gene>
<dbReference type="InterPro" id="IPR000620">
    <property type="entry name" value="EamA_dom"/>
</dbReference>
<keyword evidence="1" id="KW-0472">Membrane</keyword>
<protein>
    <submittedName>
        <fullName evidence="3">Drug/metabolite transporter (DMT)-like permease</fullName>
    </submittedName>
</protein>
<accession>A0A318KMT6</accession>
<sequence length="282" mass="29604">MRQHPLFYALAAIVLWASLATLGASVAALPPFFTVGVSLMVGSLCAIRHWRQWRVPPATLLLGVVGLFGYHFFLFVAFRLAPAVEANLLNYLWPLLIVLLSPVLLPGYHLNTRHILGALAGFVGAALVVTGGKLSIDLTALPGYGCAALAALLWAGYSLLTKRVPAFPTAAIGGFCLLSGALSLACHALMEPAVHPSASQWLTLLLLGAGPMGLAFFLWDKALKLGDPRQIGALSYLTPLLSTLLLVASGRGQLGPTTGAAIALIVGGALAGTVDWKGLRRR</sequence>
<feature type="transmembrane region" description="Helical" evidence="1">
    <location>
        <begin position="167"/>
        <end position="190"/>
    </location>
</feature>
<dbReference type="SUPFAM" id="SSF103481">
    <property type="entry name" value="Multidrug resistance efflux transporter EmrE"/>
    <property type="match status" value="2"/>
</dbReference>
<dbReference type="PANTHER" id="PTHR22911">
    <property type="entry name" value="ACYL-MALONYL CONDENSING ENZYME-RELATED"/>
    <property type="match status" value="1"/>
</dbReference>
<evidence type="ECO:0000313" key="3">
    <source>
        <dbReference type="EMBL" id="PXX78028.1"/>
    </source>
</evidence>
<dbReference type="OrthoDB" id="7065924at2"/>
<organism evidence="3 4">
    <name type="scientific">Rivihabitans pingtungensis</name>
    <dbReference type="NCBI Taxonomy" id="1054498"/>
    <lineage>
        <taxon>Bacteria</taxon>
        <taxon>Pseudomonadati</taxon>
        <taxon>Pseudomonadota</taxon>
        <taxon>Betaproteobacteria</taxon>
        <taxon>Neisseriales</taxon>
        <taxon>Aquaspirillaceae</taxon>
        <taxon>Rivihabitans</taxon>
    </lineage>
</organism>
<dbReference type="Proteomes" id="UP000247555">
    <property type="component" value="Unassembled WGS sequence"/>
</dbReference>
<feature type="transmembrane region" description="Helical" evidence="1">
    <location>
        <begin position="30"/>
        <end position="47"/>
    </location>
</feature>
<feature type="transmembrane region" description="Helical" evidence="1">
    <location>
        <begin position="231"/>
        <end position="248"/>
    </location>
</feature>
<dbReference type="EMBL" id="QJKI01000013">
    <property type="protein sequence ID" value="PXX78028.1"/>
    <property type="molecule type" value="Genomic_DNA"/>
</dbReference>
<feature type="transmembrane region" description="Helical" evidence="1">
    <location>
        <begin position="91"/>
        <end position="108"/>
    </location>
</feature>
<dbReference type="InterPro" id="IPR037185">
    <property type="entry name" value="EmrE-like"/>
</dbReference>
<proteinExistence type="predicted"/>
<dbReference type="AlphaFoldDB" id="A0A318KMT6"/>
<feature type="transmembrane region" description="Helical" evidence="1">
    <location>
        <begin position="142"/>
        <end position="160"/>
    </location>
</feature>
<dbReference type="Pfam" id="PF00892">
    <property type="entry name" value="EamA"/>
    <property type="match status" value="2"/>
</dbReference>
<keyword evidence="1" id="KW-0812">Transmembrane</keyword>
<dbReference type="GO" id="GO:0016020">
    <property type="term" value="C:membrane"/>
    <property type="evidence" value="ECO:0007669"/>
    <property type="project" value="InterPro"/>
</dbReference>
<evidence type="ECO:0000256" key="1">
    <source>
        <dbReference type="SAM" id="Phobius"/>
    </source>
</evidence>
<keyword evidence="1" id="KW-1133">Transmembrane helix</keyword>
<feature type="domain" description="EamA" evidence="2">
    <location>
        <begin position="6"/>
        <end position="129"/>
    </location>
</feature>
<feature type="transmembrane region" description="Helical" evidence="1">
    <location>
        <begin position="202"/>
        <end position="219"/>
    </location>
</feature>
<dbReference type="PANTHER" id="PTHR22911:SF76">
    <property type="entry name" value="EAMA DOMAIN-CONTAINING PROTEIN"/>
    <property type="match status" value="1"/>
</dbReference>
<feature type="transmembrane region" description="Helical" evidence="1">
    <location>
        <begin position="115"/>
        <end position="136"/>
    </location>
</feature>
<feature type="transmembrane region" description="Helical" evidence="1">
    <location>
        <begin position="59"/>
        <end position="79"/>
    </location>
</feature>